<dbReference type="STRING" id="931626.Awo_c20860"/>
<gene>
    <name evidence="4" type="primary">lytR</name>
    <name evidence="4" type="ordered locus">Awo_c20860</name>
</gene>
<dbReference type="HOGENOM" id="CLU_016455_5_3_9"/>
<dbReference type="Pfam" id="PF03816">
    <property type="entry name" value="LytR_cpsA_psr"/>
    <property type="match status" value="1"/>
</dbReference>
<evidence type="ECO:0000256" key="1">
    <source>
        <dbReference type="ARBA" id="ARBA00006068"/>
    </source>
</evidence>
<evidence type="ECO:0000313" key="5">
    <source>
        <dbReference type="Proteomes" id="UP000007177"/>
    </source>
</evidence>
<feature type="domain" description="Cell envelope-related transcriptional attenuator" evidence="3">
    <location>
        <begin position="87"/>
        <end position="230"/>
    </location>
</feature>
<reference evidence="5" key="1">
    <citation type="submission" date="2011-07" db="EMBL/GenBank/DDBJ databases">
        <title>Complete genome sequence of Acetobacterium woodii.</title>
        <authorList>
            <person name="Poehlein A."/>
            <person name="Schmidt S."/>
            <person name="Kaster A.-K."/>
            <person name="Goenrich M."/>
            <person name="Vollmers J."/>
            <person name="Thuermer A."/>
            <person name="Gottschalk G."/>
            <person name="Thauer R.K."/>
            <person name="Daniel R."/>
            <person name="Mueller V."/>
        </authorList>
    </citation>
    <scope>NUCLEOTIDE SEQUENCE [LARGE SCALE GENOMIC DNA]</scope>
    <source>
        <strain evidence="5">ATCC 29683 / DSM 1030 / JCM 2381 / KCTC 1655 / WB1</strain>
    </source>
</reference>
<dbReference type="RefSeq" id="WP_014356462.1">
    <property type="nucleotide sequence ID" value="NC_016894.1"/>
</dbReference>
<keyword evidence="2" id="KW-0812">Transmembrane</keyword>
<dbReference type="OrthoDB" id="305468at2"/>
<protein>
    <submittedName>
        <fullName evidence="4">Transcriptional attenuator of lytR and lytABC</fullName>
    </submittedName>
</protein>
<comment type="similarity">
    <text evidence="1">Belongs to the LytR/CpsA/Psr (LCP) family.</text>
</comment>
<dbReference type="EMBL" id="CP002987">
    <property type="protein sequence ID" value="AFA48862.1"/>
    <property type="molecule type" value="Genomic_DNA"/>
</dbReference>
<keyword evidence="2" id="KW-1133">Transmembrane helix</keyword>
<evidence type="ECO:0000313" key="4">
    <source>
        <dbReference type="EMBL" id="AFA48862.1"/>
    </source>
</evidence>
<keyword evidence="5" id="KW-1185">Reference proteome</keyword>
<dbReference type="NCBIfam" id="TIGR00350">
    <property type="entry name" value="lytR_cpsA_psr"/>
    <property type="match status" value="1"/>
</dbReference>
<feature type="transmembrane region" description="Helical" evidence="2">
    <location>
        <begin position="7"/>
        <end position="28"/>
    </location>
</feature>
<dbReference type="AlphaFoldDB" id="H6LKS0"/>
<name>H6LKS0_ACEWD</name>
<proteinExistence type="inferred from homology"/>
<accession>H6LKS0</accession>
<dbReference type="InterPro" id="IPR004474">
    <property type="entry name" value="LytR_CpsA_psr"/>
</dbReference>
<dbReference type="PANTHER" id="PTHR33392:SF6">
    <property type="entry name" value="POLYISOPRENYL-TEICHOIC ACID--PEPTIDOGLYCAN TEICHOIC ACID TRANSFERASE TAGU"/>
    <property type="match status" value="1"/>
</dbReference>
<reference evidence="4 5" key="2">
    <citation type="journal article" date="2012" name="PLoS ONE">
        <title>An ancient pathway combining carbon dioxide fixation with the generation and utilization of a sodium ion gradient for ATP synthesis.</title>
        <authorList>
            <person name="Poehlein A."/>
            <person name="Schmidt S."/>
            <person name="Kaster A.K."/>
            <person name="Goenrich M."/>
            <person name="Vollmers J."/>
            <person name="Thurmer A."/>
            <person name="Bertsch J."/>
            <person name="Schuchmann K."/>
            <person name="Voigt B."/>
            <person name="Hecker M."/>
            <person name="Daniel R."/>
            <person name="Thauer R.K."/>
            <person name="Gottschalk G."/>
            <person name="Muller V."/>
        </authorList>
    </citation>
    <scope>NUCLEOTIDE SEQUENCE [LARGE SCALE GENOMIC DNA]</scope>
    <source>
        <strain evidence="5">ATCC 29683 / DSM 1030 / JCM 2381 / KCTC 1655 / WB1</strain>
    </source>
</reference>
<dbReference type="KEGG" id="awo:Awo_c20860"/>
<dbReference type="Gene3D" id="3.40.630.190">
    <property type="entry name" value="LCP protein"/>
    <property type="match status" value="1"/>
</dbReference>
<evidence type="ECO:0000259" key="3">
    <source>
        <dbReference type="Pfam" id="PF03816"/>
    </source>
</evidence>
<sequence length="318" mass="36461">MNNKKKAILIISISLISLIIGVGGYLLFSRNVNSNEKPANLKSDDTSVSIEDVLNNNNEDLLKLEDIRKPVIFAIYGIDDKTTEDGRSDIIMVVKYDPTLKKMLIVSIPRDTRVDIPGYGMNKINAAYAYGQEQLINQVVENLLDIKLDFTIKLNFDTFSNIIDTLGGVKINAKKQFFASDGTLVVDQGSQLLTGEQALFYVRFRSDDEYDYGRIARQQEVVISLIEYLKTSSLSKKIELVMKYYNQGIETDANLTKITDYIKMSSKDTDIIYENHRLQTYGEIIDGLWYELYHQEDLDTIKALFDHKEEMNLDNWRE</sequence>
<dbReference type="Proteomes" id="UP000007177">
    <property type="component" value="Chromosome"/>
</dbReference>
<organism evidence="4 5">
    <name type="scientific">Acetobacterium woodii (strain ATCC 29683 / DSM 1030 / JCM 2381 / KCTC 1655 / WB1)</name>
    <dbReference type="NCBI Taxonomy" id="931626"/>
    <lineage>
        <taxon>Bacteria</taxon>
        <taxon>Bacillati</taxon>
        <taxon>Bacillota</taxon>
        <taxon>Clostridia</taxon>
        <taxon>Eubacteriales</taxon>
        <taxon>Eubacteriaceae</taxon>
        <taxon>Acetobacterium</taxon>
    </lineage>
</organism>
<dbReference type="InterPro" id="IPR050922">
    <property type="entry name" value="LytR/CpsA/Psr_CW_biosynth"/>
</dbReference>
<keyword evidence="2" id="KW-0472">Membrane</keyword>
<dbReference type="eggNOG" id="COG1316">
    <property type="taxonomic scope" value="Bacteria"/>
</dbReference>
<dbReference type="PANTHER" id="PTHR33392">
    <property type="entry name" value="POLYISOPRENYL-TEICHOIC ACID--PEPTIDOGLYCAN TEICHOIC ACID TRANSFERASE TAGU"/>
    <property type="match status" value="1"/>
</dbReference>
<evidence type="ECO:0000256" key="2">
    <source>
        <dbReference type="SAM" id="Phobius"/>
    </source>
</evidence>